<dbReference type="InterPro" id="IPR029056">
    <property type="entry name" value="Ribokinase-like"/>
</dbReference>
<name>A0A0S2SE65_9GAMM</name>
<dbReference type="InterPro" id="IPR000485">
    <property type="entry name" value="AsnC-type_HTH_dom"/>
</dbReference>
<dbReference type="InterPro" id="IPR036390">
    <property type="entry name" value="WH_DNA-bd_sf"/>
</dbReference>
<sequence>MTEREQEVLHLLREDPMISQQDLADRLGISRSALASHISSLMRQGYVMGRGYVLREGPYAVVIGGANMDICGKALGALTLGDSTPGRVHTAAGGVARNIAENLARLGSDTRLITAVGNDAHGHRLMEVSQQAGVNMRHTLVLDGHATSCYLSLHDGSGEMSCAINDMGILDELTPQRLALQDGLLSGARALVLDTNLSSQTLAWLFDRYGHLPLFVDTVSVAKVEKIRPWLPAIHTLKPNRLEAERLCGMTIAGPESWPMVAAWFHRAGVQRLFLSLGEQGIYYSDGVQQAHLPVLPVPVVNVTGGGDAFMGALVHAWLQETPLDESARFALACSALAVGCEDTVFTGLSRAAALRILEEYPC</sequence>
<dbReference type="KEGG" id="asr:WL1483_573"/>
<dbReference type="Gene3D" id="3.40.1190.20">
    <property type="match status" value="1"/>
</dbReference>
<dbReference type="CDD" id="cd00090">
    <property type="entry name" value="HTH_ARSR"/>
    <property type="match status" value="1"/>
</dbReference>
<dbReference type="InterPro" id="IPR002173">
    <property type="entry name" value="Carboh/pur_kinase_PfkB_CS"/>
</dbReference>
<dbReference type="GO" id="GO:0016301">
    <property type="term" value="F:kinase activity"/>
    <property type="evidence" value="ECO:0007669"/>
    <property type="project" value="UniProtKB-KW"/>
</dbReference>
<dbReference type="SUPFAM" id="SSF46785">
    <property type="entry name" value="Winged helix' DNA-binding domain"/>
    <property type="match status" value="1"/>
</dbReference>
<dbReference type="InterPro" id="IPR036388">
    <property type="entry name" value="WH-like_DNA-bd_sf"/>
</dbReference>
<dbReference type="Pfam" id="PF00294">
    <property type="entry name" value="PfkB"/>
    <property type="match status" value="1"/>
</dbReference>
<reference evidence="4 5" key="2">
    <citation type="journal article" date="2016" name="Genome Announc.">
        <title>Complete Genome Sequence of the Highly Virulent Aeromonas schubertii Strain WL1483, Isolated from Diseased Snakehead Fish (Channa argus) in China.</title>
        <authorList>
            <person name="Liu L."/>
            <person name="Li N."/>
            <person name="Zhang D."/>
            <person name="Fu X."/>
            <person name="Shi C."/>
            <person name="Lin Q."/>
            <person name="Hao G."/>
        </authorList>
    </citation>
    <scope>NUCLEOTIDE SEQUENCE [LARGE SCALE GENOMIC DNA]</scope>
    <source>
        <strain evidence="4 5">WL1483</strain>
    </source>
</reference>
<dbReference type="CDD" id="cd01941">
    <property type="entry name" value="YeiC_kinase_like"/>
    <property type="match status" value="1"/>
</dbReference>
<dbReference type="Proteomes" id="UP000058114">
    <property type="component" value="Chromosome"/>
</dbReference>
<dbReference type="PANTHER" id="PTHR10584">
    <property type="entry name" value="SUGAR KINASE"/>
    <property type="match status" value="1"/>
</dbReference>
<evidence type="ECO:0000256" key="2">
    <source>
        <dbReference type="ARBA" id="ARBA00022777"/>
    </source>
</evidence>
<protein>
    <submittedName>
        <fullName evidence="4">PfkB family carbohydrate kinase</fullName>
    </submittedName>
</protein>
<evidence type="ECO:0000313" key="4">
    <source>
        <dbReference type="EMBL" id="ALP39992.1"/>
    </source>
</evidence>
<evidence type="ECO:0000256" key="1">
    <source>
        <dbReference type="ARBA" id="ARBA00022679"/>
    </source>
</evidence>
<dbReference type="PROSITE" id="PS00584">
    <property type="entry name" value="PFKB_KINASES_2"/>
    <property type="match status" value="1"/>
</dbReference>
<dbReference type="Gene3D" id="1.10.10.10">
    <property type="entry name" value="Winged helix-like DNA-binding domain superfamily/Winged helix DNA-binding domain"/>
    <property type="match status" value="1"/>
</dbReference>
<dbReference type="EMBL" id="CP013067">
    <property type="protein sequence ID" value="ALP39992.1"/>
    <property type="molecule type" value="Genomic_DNA"/>
</dbReference>
<feature type="domain" description="Carbohydrate kinase PfkB" evidence="3">
    <location>
        <begin position="60"/>
        <end position="345"/>
    </location>
</feature>
<dbReference type="Pfam" id="PF13412">
    <property type="entry name" value="HTH_24"/>
    <property type="match status" value="1"/>
</dbReference>
<evidence type="ECO:0000313" key="5">
    <source>
        <dbReference type="Proteomes" id="UP000058114"/>
    </source>
</evidence>
<dbReference type="PATRIC" id="fig|652.5.peg.3356"/>
<dbReference type="SUPFAM" id="SSF53613">
    <property type="entry name" value="Ribokinase-like"/>
    <property type="match status" value="1"/>
</dbReference>
<organism evidence="4 5">
    <name type="scientific">Aeromonas schubertii</name>
    <dbReference type="NCBI Taxonomy" id="652"/>
    <lineage>
        <taxon>Bacteria</taxon>
        <taxon>Pseudomonadati</taxon>
        <taxon>Pseudomonadota</taxon>
        <taxon>Gammaproteobacteria</taxon>
        <taxon>Aeromonadales</taxon>
        <taxon>Aeromonadaceae</taxon>
        <taxon>Aeromonas</taxon>
    </lineage>
</organism>
<dbReference type="RefSeq" id="WP_060587204.1">
    <property type="nucleotide sequence ID" value="NZ_CP013067.1"/>
</dbReference>
<dbReference type="PROSITE" id="PS00583">
    <property type="entry name" value="PFKB_KINASES_1"/>
    <property type="match status" value="1"/>
</dbReference>
<keyword evidence="1" id="KW-0808">Transferase</keyword>
<accession>A0A0S2SE65</accession>
<dbReference type="AlphaFoldDB" id="A0A0S2SE65"/>
<keyword evidence="2 4" id="KW-0418">Kinase</keyword>
<dbReference type="GO" id="GO:0043565">
    <property type="term" value="F:sequence-specific DNA binding"/>
    <property type="evidence" value="ECO:0007669"/>
    <property type="project" value="InterPro"/>
</dbReference>
<dbReference type="PANTHER" id="PTHR10584:SF166">
    <property type="entry name" value="RIBOKINASE"/>
    <property type="match status" value="1"/>
</dbReference>
<dbReference type="PRINTS" id="PR00033">
    <property type="entry name" value="HTHASNC"/>
</dbReference>
<dbReference type="GO" id="GO:0006355">
    <property type="term" value="P:regulation of DNA-templated transcription"/>
    <property type="evidence" value="ECO:0007669"/>
    <property type="project" value="UniProtKB-ARBA"/>
</dbReference>
<dbReference type="InterPro" id="IPR011611">
    <property type="entry name" value="PfkB_dom"/>
</dbReference>
<reference evidence="5" key="1">
    <citation type="submission" date="2015-10" db="EMBL/GenBank/DDBJ databases">
        <title>Complete Genome Sequence of Aeromonas schubertii strain WL1483.</title>
        <authorList>
            <person name="Liu L."/>
        </authorList>
    </citation>
    <scope>NUCLEOTIDE SEQUENCE [LARGE SCALE GENOMIC DNA]</scope>
    <source>
        <strain evidence="5">WL1483</strain>
    </source>
</reference>
<proteinExistence type="predicted"/>
<evidence type="ECO:0000259" key="3">
    <source>
        <dbReference type="Pfam" id="PF00294"/>
    </source>
</evidence>
<gene>
    <name evidence="4" type="primary">psuK</name>
    <name evidence="4" type="ORF">WL1483_573</name>
</gene>
<dbReference type="InterPro" id="IPR011991">
    <property type="entry name" value="ArsR-like_HTH"/>
</dbReference>